<sequence length="266" mass="28952">AKATALPDDDELLDSLAADAYCFGIDGRIYFAPTMSTFYSDYHQLQERFPHLTWTGNPDRPTLEVIGALVFDTNSKELSAVLDNHASDLYSFGSIAAAPNGKLYSPPDAGDCVAVLDPGTCSFDFLHIDGPPGDGTWTGIASIADGYMYCSPASGRKVLVIDSNKSRLHTIYDEELMDTCETDSWGEHHTHWSGIAAAHNSKLYCSPRDATRVLVIDANTWELSTIDIGTDVNPDMMNKWSGICLADDGRLYCSPCCAHTVLVIDP</sequence>
<feature type="non-terminal residue" evidence="1">
    <location>
        <position position="266"/>
    </location>
</feature>
<organism evidence="1 2">
    <name type="scientific">Symbiodinium pilosum</name>
    <name type="common">Dinoflagellate</name>
    <dbReference type="NCBI Taxonomy" id="2952"/>
    <lineage>
        <taxon>Eukaryota</taxon>
        <taxon>Sar</taxon>
        <taxon>Alveolata</taxon>
        <taxon>Dinophyceae</taxon>
        <taxon>Suessiales</taxon>
        <taxon>Symbiodiniaceae</taxon>
        <taxon>Symbiodinium</taxon>
    </lineage>
</organism>
<dbReference type="OrthoDB" id="10260017at2759"/>
<dbReference type="EMBL" id="CAJNIZ010011769">
    <property type="protein sequence ID" value="CAE7324242.1"/>
    <property type="molecule type" value="Genomic_DNA"/>
</dbReference>
<feature type="non-terminal residue" evidence="1">
    <location>
        <position position="1"/>
    </location>
</feature>
<comment type="caution">
    <text evidence="1">The sequence shown here is derived from an EMBL/GenBank/DDBJ whole genome shotgun (WGS) entry which is preliminary data.</text>
</comment>
<gene>
    <name evidence="1" type="ORF">SPIL2461_LOCUS7497</name>
</gene>
<name>A0A812NV95_SYMPI</name>
<dbReference type="AlphaFoldDB" id="A0A812NV95"/>
<accession>A0A812NV95</accession>
<dbReference type="Proteomes" id="UP000649617">
    <property type="component" value="Unassembled WGS sequence"/>
</dbReference>
<dbReference type="Gene3D" id="2.120.10.30">
    <property type="entry name" value="TolB, C-terminal domain"/>
    <property type="match status" value="1"/>
</dbReference>
<dbReference type="SUPFAM" id="SSF101898">
    <property type="entry name" value="NHL repeat"/>
    <property type="match status" value="1"/>
</dbReference>
<reference evidence="1" key="1">
    <citation type="submission" date="2021-02" db="EMBL/GenBank/DDBJ databases">
        <authorList>
            <person name="Dougan E. K."/>
            <person name="Rhodes N."/>
            <person name="Thang M."/>
            <person name="Chan C."/>
        </authorList>
    </citation>
    <scope>NUCLEOTIDE SEQUENCE</scope>
</reference>
<evidence type="ECO:0008006" key="3">
    <source>
        <dbReference type="Google" id="ProtNLM"/>
    </source>
</evidence>
<proteinExistence type="predicted"/>
<evidence type="ECO:0000313" key="2">
    <source>
        <dbReference type="Proteomes" id="UP000649617"/>
    </source>
</evidence>
<keyword evidence="2" id="KW-1185">Reference proteome</keyword>
<protein>
    <recommendedName>
        <fullName evidence="3">SMP-30/Gluconolactonase/LRE-like region domain-containing protein</fullName>
    </recommendedName>
</protein>
<evidence type="ECO:0000313" key="1">
    <source>
        <dbReference type="EMBL" id="CAE7324242.1"/>
    </source>
</evidence>
<dbReference type="InterPro" id="IPR011042">
    <property type="entry name" value="6-blade_b-propeller_TolB-like"/>
</dbReference>